<dbReference type="EMBL" id="JAVRRT010000004">
    <property type="protein sequence ID" value="KAK5173093.1"/>
    <property type="molecule type" value="Genomic_DNA"/>
</dbReference>
<comment type="caution">
    <text evidence="2">The sequence shown here is derived from an EMBL/GenBank/DDBJ whole genome shotgun (WGS) entry which is preliminary data.</text>
</comment>
<dbReference type="InterPro" id="IPR011009">
    <property type="entry name" value="Kinase-like_dom_sf"/>
</dbReference>
<dbReference type="Gene3D" id="3.30.200.150">
    <property type="match status" value="1"/>
</dbReference>
<dbReference type="InterPro" id="IPR002575">
    <property type="entry name" value="Aminoglycoside_PTrfase"/>
</dbReference>
<keyword evidence="3" id="KW-1185">Reference proteome</keyword>
<protein>
    <recommendedName>
        <fullName evidence="1">Aminoglycoside phosphotransferase domain-containing protein</fullName>
    </recommendedName>
</protein>
<dbReference type="PANTHER" id="PTHR21310:SF59">
    <property type="entry name" value="AMINOGLYCOSIDE PHOSPHOTRANSFERASE DOMAIN-CONTAINING PROTEIN"/>
    <property type="match status" value="1"/>
</dbReference>
<feature type="domain" description="Aminoglycoside phosphotransferase" evidence="1">
    <location>
        <begin position="40"/>
        <end position="253"/>
    </location>
</feature>
<gene>
    <name evidence="2" type="ORF">LTR77_003215</name>
</gene>
<sequence length="325" mass="36763">MAIGKTAMASSTPSSPDRNAIQRTAAAALQSKSVTVEKLDGYTFRTYRLRTSERFFYVLRCRPSFNIRLLRHEEGWIETEAGTLQSIGGRADIFTPRLIKYQNTTLHIGSFYLITGPFTGSILADVEPTLSTHALASIDKSLGQYVRRLSMMPGEVFGPVRQSQGFPGFRSWAKAFAFLLESIMRDGEDALISLPYDHVRDLVRRHRSSLEKITQPKLVLLELSADRNVVVDVKAEQVTGLLDYSTAIWGDPFMSDCFYKPTASFAEGFGKLPNQSADERIRQYLYVVYHSMLAIVRQFYRPSEDENEMQARRDFTTAVRQLSGQ</sequence>
<dbReference type="Proteomes" id="UP001337655">
    <property type="component" value="Unassembled WGS sequence"/>
</dbReference>
<dbReference type="Pfam" id="PF01636">
    <property type="entry name" value="APH"/>
    <property type="match status" value="1"/>
</dbReference>
<dbReference type="SUPFAM" id="SSF56112">
    <property type="entry name" value="Protein kinase-like (PK-like)"/>
    <property type="match status" value="1"/>
</dbReference>
<evidence type="ECO:0000313" key="3">
    <source>
        <dbReference type="Proteomes" id="UP001337655"/>
    </source>
</evidence>
<evidence type="ECO:0000313" key="2">
    <source>
        <dbReference type="EMBL" id="KAK5173093.1"/>
    </source>
</evidence>
<accession>A0AAV9PLE9</accession>
<proteinExistence type="predicted"/>
<dbReference type="AlphaFoldDB" id="A0AAV9PLE9"/>
<name>A0AAV9PLE9_9PEZI</name>
<organism evidence="2 3">
    <name type="scientific">Saxophila tyrrhenica</name>
    <dbReference type="NCBI Taxonomy" id="1690608"/>
    <lineage>
        <taxon>Eukaryota</taxon>
        <taxon>Fungi</taxon>
        <taxon>Dikarya</taxon>
        <taxon>Ascomycota</taxon>
        <taxon>Pezizomycotina</taxon>
        <taxon>Dothideomycetes</taxon>
        <taxon>Dothideomycetidae</taxon>
        <taxon>Mycosphaerellales</taxon>
        <taxon>Extremaceae</taxon>
        <taxon>Saxophila</taxon>
    </lineage>
</organism>
<dbReference type="PANTHER" id="PTHR21310">
    <property type="entry name" value="AMINOGLYCOSIDE PHOSPHOTRANSFERASE-RELATED-RELATED"/>
    <property type="match status" value="1"/>
</dbReference>
<dbReference type="Gene3D" id="3.90.1200.10">
    <property type="match status" value="1"/>
</dbReference>
<reference evidence="2 3" key="1">
    <citation type="submission" date="2023-08" db="EMBL/GenBank/DDBJ databases">
        <title>Black Yeasts Isolated from many extreme environments.</title>
        <authorList>
            <person name="Coleine C."/>
            <person name="Stajich J.E."/>
            <person name="Selbmann L."/>
        </authorList>
    </citation>
    <scope>NUCLEOTIDE SEQUENCE [LARGE SCALE GENOMIC DNA]</scope>
    <source>
        <strain evidence="2 3">CCFEE 5935</strain>
    </source>
</reference>
<dbReference type="GeneID" id="89924562"/>
<dbReference type="InterPro" id="IPR051678">
    <property type="entry name" value="AGP_Transferase"/>
</dbReference>
<dbReference type="RefSeq" id="XP_064661811.1">
    <property type="nucleotide sequence ID" value="XM_064800472.1"/>
</dbReference>
<evidence type="ECO:0000259" key="1">
    <source>
        <dbReference type="Pfam" id="PF01636"/>
    </source>
</evidence>